<dbReference type="Pfam" id="PF17287">
    <property type="entry name" value="POTRA_3"/>
    <property type="match status" value="1"/>
</dbReference>
<dbReference type="EMBL" id="LPHD01000166">
    <property type="protein sequence ID" value="KWA76064.1"/>
    <property type="molecule type" value="Genomic_DNA"/>
</dbReference>
<feature type="coiled-coil region" evidence="9">
    <location>
        <begin position="23"/>
        <end position="50"/>
    </location>
</feature>
<evidence type="ECO:0000256" key="5">
    <source>
        <dbReference type="ARBA" id="ARBA00022692"/>
    </source>
</evidence>
<feature type="domain" description="POTRA" evidence="11">
    <location>
        <begin position="69"/>
        <end position="143"/>
    </location>
</feature>
<dbReference type="InterPro" id="IPR027282">
    <property type="entry name" value="TPS"/>
</dbReference>
<evidence type="ECO:0000256" key="9">
    <source>
        <dbReference type="SAM" id="Coils"/>
    </source>
</evidence>
<evidence type="ECO:0000256" key="6">
    <source>
        <dbReference type="ARBA" id="ARBA00022927"/>
    </source>
</evidence>
<keyword evidence="7" id="KW-0472">Membrane</keyword>
<keyword evidence="5" id="KW-0812">Transmembrane</keyword>
<keyword evidence="4" id="KW-1134">Transmembrane beta strand</keyword>
<dbReference type="EMBL" id="LNJU01000003">
    <property type="protein sequence ID" value="KWZ58581.1"/>
    <property type="molecule type" value="Genomic_DNA"/>
</dbReference>
<evidence type="ECO:0000256" key="4">
    <source>
        <dbReference type="ARBA" id="ARBA00022452"/>
    </source>
</evidence>
<name>A0A119FHQ7_9BURK</name>
<dbReference type="Proteomes" id="UP000070119">
    <property type="component" value="Unassembled WGS sequence"/>
</dbReference>
<evidence type="ECO:0000256" key="3">
    <source>
        <dbReference type="ARBA" id="ARBA00022448"/>
    </source>
</evidence>
<comment type="caution">
    <text evidence="12">The sequence shown here is derived from an EMBL/GenBank/DDBJ whole genome shotgun (WGS) entry which is preliminary data.</text>
</comment>
<dbReference type="InterPro" id="IPR034746">
    <property type="entry name" value="POTRA"/>
</dbReference>
<dbReference type="Gene3D" id="2.40.160.50">
    <property type="entry name" value="membrane protein fhac: a member of the omp85/tpsb transporter family"/>
    <property type="match status" value="1"/>
</dbReference>
<dbReference type="PIRSF" id="PIRSF029745">
    <property type="entry name" value="FhaC"/>
    <property type="match status" value="1"/>
</dbReference>
<evidence type="ECO:0000313" key="16">
    <source>
        <dbReference type="Proteomes" id="UP000070119"/>
    </source>
</evidence>
<dbReference type="Proteomes" id="UP000060630">
    <property type="component" value="Unassembled WGS sequence"/>
</dbReference>
<comment type="subcellular location">
    <subcellularLocation>
        <location evidence="1">Cell outer membrane</location>
    </subcellularLocation>
</comment>
<reference evidence="13 16" key="2">
    <citation type="submission" date="2015-11" db="EMBL/GenBank/DDBJ databases">
        <authorList>
            <person name="Sahl J."/>
            <person name="Wagner D."/>
            <person name="Keim P."/>
        </authorList>
    </citation>
    <scope>NUCLEOTIDE SEQUENCE [LARGE SCALE GENOMIC DNA]</scope>
    <source>
        <strain evidence="13 16">MSMB1157</strain>
    </source>
</reference>
<evidence type="ECO:0000313" key="15">
    <source>
        <dbReference type="Proteomes" id="UP000060630"/>
    </source>
</evidence>
<evidence type="ECO:0000259" key="11">
    <source>
        <dbReference type="PROSITE" id="PS51779"/>
    </source>
</evidence>
<dbReference type="InterPro" id="IPR013686">
    <property type="entry name" value="Polypept-transport_assoc_ShlB"/>
</dbReference>
<sequence length="558" mass="60863">MALAILVCLTSWSGQAGAREPTVQDRERDLDEKARRQQAIEQQIREQAAEPVVVLPSPVAVPDLGEARFPISHIEVREGSRHFREVDRIVARYQGTTMGRAEIFALLRDLTNFYYGRGYITTSVSLAEQNLSSGTLILVVHWGYVKGWRVNGKTPEGVRERLMLASAMPGMEGAVLNIHDIDQAIENLNGLGKAATIDVVPADEVGYSYLDVALQRSRLFAVSASVDNSGLSDRADDGLYKYGANFSVADLLGVNDVLTLSAARRYYKDPAHNAYDSLGVSYGLRVGPWSADLRYTAQPTKSLLSGTYGDYQLRGNTQEANVRVSRVLDRWQTGKDTVYLAIDRKRVRNYIDDTLIAINSNTHTSVTAGVNRLDRLFGGTVFADVSWTKGVGWFGASDDPVLPGAGPTSRYDKFNLNLNWSRDFMAGPLPANYTAAVGAQYSKHELYYDSKFAIGDQYTVRGFKNRSAYGDTGIYLSNTLSFPFVTPMGQVTPFAGIDWGAIKNNGDSGSGGWIGGVAGGVRVSGKWANAAVTVGKPFKTLPGMGHGVVWYLSASVNF</sequence>
<evidence type="ECO:0000256" key="7">
    <source>
        <dbReference type="ARBA" id="ARBA00023136"/>
    </source>
</evidence>
<evidence type="ECO:0000313" key="14">
    <source>
        <dbReference type="EMBL" id="KWZ58809.1"/>
    </source>
</evidence>
<evidence type="ECO:0000313" key="12">
    <source>
        <dbReference type="EMBL" id="KWA76064.1"/>
    </source>
</evidence>
<comment type="similarity">
    <text evidence="2">Belongs to the TPS (TC 1.B.20) family.</text>
</comment>
<dbReference type="PANTHER" id="PTHR34597">
    <property type="entry name" value="SLR1661 PROTEIN"/>
    <property type="match status" value="1"/>
</dbReference>
<accession>A0A119FHQ7</accession>
<dbReference type="RefSeq" id="WP_060182583.1">
    <property type="nucleotide sequence ID" value="NZ_LNJU01000002.1"/>
</dbReference>
<organism evidence="12 15">
    <name type="scientific">Burkholderia ubonensis</name>
    <dbReference type="NCBI Taxonomy" id="101571"/>
    <lineage>
        <taxon>Bacteria</taxon>
        <taxon>Pseudomonadati</taxon>
        <taxon>Pseudomonadota</taxon>
        <taxon>Betaproteobacteria</taxon>
        <taxon>Burkholderiales</taxon>
        <taxon>Burkholderiaceae</taxon>
        <taxon>Burkholderia</taxon>
        <taxon>Burkholderia cepacia complex</taxon>
    </lineage>
</organism>
<dbReference type="GO" id="GO:0009279">
    <property type="term" value="C:cell outer membrane"/>
    <property type="evidence" value="ECO:0007669"/>
    <property type="project" value="UniProtKB-SubCell"/>
</dbReference>
<evidence type="ECO:0000256" key="10">
    <source>
        <dbReference type="SAM" id="SignalP"/>
    </source>
</evidence>
<proteinExistence type="inferred from homology"/>
<dbReference type="InterPro" id="IPR035251">
    <property type="entry name" value="ShlB_POTRA"/>
</dbReference>
<dbReference type="EMBL" id="LNJU01000002">
    <property type="protein sequence ID" value="KWZ58809.1"/>
    <property type="molecule type" value="Genomic_DNA"/>
</dbReference>
<dbReference type="GO" id="GO:0046819">
    <property type="term" value="P:protein secretion by the type V secretion system"/>
    <property type="evidence" value="ECO:0007669"/>
    <property type="project" value="TreeGrafter"/>
</dbReference>
<dbReference type="InterPro" id="IPR005565">
    <property type="entry name" value="Hemolysn_activator_HlyB_C"/>
</dbReference>
<dbReference type="Pfam" id="PF08479">
    <property type="entry name" value="POTRA_2"/>
    <property type="match status" value="1"/>
</dbReference>
<protein>
    <submittedName>
        <fullName evidence="12">DNA-binding protein</fullName>
    </submittedName>
</protein>
<gene>
    <name evidence="14" type="ORF">WK57_16220</name>
    <name evidence="13" type="ORF">WK57_17675</name>
    <name evidence="12" type="ORF">WL29_35690</name>
</gene>
<dbReference type="AlphaFoldDB" id="A0A119FHQ7"/>
<keyword evidence="3" id="KW-0813">Transport</keyword>
<reference evidence="12 15" key="1">
    <citation type="submission" date="2015-11" db="EMBL/GenBank/DDBJ databases">
        <title>Expanding the genomic diversity of Burkholderia species for the development of highly accurate diagnostics.</title>
        <authorList>
            <person name="Sahl J."/>
            <person name="Keim P."/>
            <person name="Wagner D."/>
        </authorList>
    </citation>
    <scope>NUCLEOTIDE SEQUENCE [LARGE SCALE GENOMIC DNA]</scope>
    <source>
        <strain evidence="12 15">MSMB2087WGS</strain>
    </source>
</reference>
<keyword evidence="8" id="KW-0998">Cell outer membrane</keyword>
<dbReference type="PROSITE" id="PS51779">
    <property type="entry name" value="POTRA"/>
    <property type="match status" value="1"/>
</dbReference>
<keyword evidence="6" id="KW-0653">Protein transport</keyword>
<dbReference type="GO" id="GO:0008320">
    <property type="term" value="F:protein transmembrane transporter activity"/>
    <property type="evidence" value="ECO:0007669"/>
    <property type="project" value="TreeGrafter"/>
</dbReference>
<evidence type="ECO:0000313" key="13">
    <source>
        <dbReference type="EMBL" id="KWZ58581.1"/>
    </source>
</evidence>
<dbReference type="Gene3D" id="3.10.20.310">
    <property type="entry name" value="membrane protein fhac"/>
    <property type="match status" value="2"/>
</dbReference>
<feature type="signal peptide" evidence="10">
    <location>
        <begin position="1"/>
        <end position="18"/>
    </location>
</feature>
<feature type="chain" id="PRO_5007162074" evidence="10">
    <location>
        <begin position="19"/>
        <end position="558"/>
    </location>
</feature>
<dbReference type="PANTHER" id="PTHR34597:SF3">
    <property type="entry name" value="OUTER MEMBRANE TRANSPORTER CDIB"/>
    <property type="match status" value="1"/>
</dbReference>
<dbReference type="GO" id="GO:0098046">
    <property type="term" value="C:type V protein secretion system complex"/>
    <property type="evidence" value="ECO:0007669"/>
    <property type="project" value="TreeGrafter"/>
</dbReference>
<dbReference type="InterPro" id="IPR051544">
    <property type="entry name" value="TPS_OM_transporter"/>
</dbReference>
<evidence type="ECO:0000256" key="8">
    <source>
        <dbReference type="ARBA" id="ARBA00023237"/>
    </source>
</evidence>
<keyword evidence="10" id="KW-0732">Signal</keyword>
<evidence type="ECO:0000256" key="2">
    <source>
        <dbReference type="ARBA" id="ARBA00009055"/>
    </source>
</evidence>
<dbReference type="GO" id="GO:0003677">
    <property type="term" value="F:DNA binding"/>
    <property type="evidence" value="ECO:0007669"/>
    <property type="project" value="UniProtKB-KW"/>
</dbReference>
<dbReference type="Pfam" id="PF03865">
    <property type="entry name" value="ShlB"/>
    <property type="match status" value="1"/>
</dbReference>
<evidence type="ECO:0000256" key="1">
    <source>
        <dbReference type="ARBA" id="ARBA00004442"/>
    </source>
</evidence>
<keyword evidence="12" id="KW-0238">DNA-binding</keyword>
<keyword evidence="9" id="KW-0175">Coiled coil</keyword>